<sequence>MLKKLLATFIGATGIFGFSVEKHLNLFSPNSGEIDSLMPGGGA</sequence>
<protein>
    <submittedName>
        <fullName evidence="1">Uncharacterized protein</fullName>
    </submittedName>
</protein>
<name>F0V1Q0_MYCS3</name>
<dbReference type="AlphaFoldDB" id="F0V1Q0"/>
<evidence type="ECO:0000313" key="2">
    <source>
        <dbReference type="Proteomes" id="UP000008645"/>
    </source>
</evidence>
<dbReference type="KEGG" id="msk:MSUIS_04880"/>
<evidence type="ECO:0000313" key="1">
    <source>
        <dbReference type="EMBL" id="CBZ40581.1"/>
    </source>
</evidence>
<proteinExistence type="predicted"/>
<dbReference type="EMBL" id="FQ790233">
    <property type="protein sequence ID" value="CBZ40581.1"/>
    <property type="molecule type" value="Genomic_DNA"/>
</dbReference>
<organism evidence="1 2">
    <name type="scientific">Mycoplasma suis (strain KI_3806)</name>
    <dbReference type="NCBI Taxonomy" id="708248"/>
    <lineage>
        <taxon>Bacteria</taxon>
        <taxon>Bacillati</taxon>
        <taxon>Mycoplasmatota</taxon>
        <taxon>Mollicutes</taxon>
        <taxon>Mycoplasmataceae</taxon>
        <taxon>Mycoplasma</taxon>
    </lineage>
</organism>
<reference evidence="1 2" key="1">
    <citation type="journal article" date="2011" name="J. Bacteriol.">
        <title>Complete genome sequence of the hemotrophic Mycoplasma suis strain KI3806.</title>
        <authorList>
            <person name="Oehlerking J."/>
            <person name="Kube M."/>
            <person name="Felder K.M."/>
            <person name="Matter D."/>
            <person name="Wittenbrink M.M."/>
            <person name="Schwarzenbach S."/>
            <person name="Kramer M.M."/>
            <person name="Hoelzle K."/>
            <person name="Hoelzle L.E."/>
        </authorList>
    </citation>
    <scope>NUCLEOTIDE SEQUENCE [LARGE SCALE GENOMIC DNA]</scope>
    <source>
        <strain evidence="2">KI_3806</strain>
    </source>
</reference>
<gene>
    <name evidence="1" type="ORF">MSUIS_04880</name>
</gene>
<dbReference type="Proteomes" id="UP000008645">
    <property type="component" value="Chromosome"/>
</dbReference>
<accession>F0V1Q0</accession>
<dbReference type="HOGENOM" id="CLU_3236323_0_0_14"/>